<reference evidence="1 2" key="1">
    <citation type="submission" date="2019-03" db="EMBL/GenBank/DDBJ databases">
        <title>Genomic Encyclopedia of Type Strains, Phase IV (KMG-IV): sequencing the most valuable type-strain genomes for metagenomic binning, comparative biology and taxonomic classification.</title>
        <authorList>
            <person name="Goeker M."/>
        </authorList>
    </citation>
    <scope>NUCLEOTIDE SEQUENCE [LARGE SCALE GENOMIC DNA]</scope>
    <source>
        <strain evidence="1 2">DSM 15505</strain>
    </source>
</reference>
<dbReference type="Pfam" id="PF13469">
    <property type="entry name" value="Sulfotransfer_3"/>
    <property type="match status" value="1"/>
</dbReference>
<dbReference type="EMBL" id="SOAX01000002">
    <property type="protein sequence ID" value="TDT43447.1"/>
    <property type="molecule type" value="Genomic_DNA"/>
</dbReference>
<keyword evidence="2" id="KW-1185">Reference proteome</keyword>
<dbReference type="Proteomes" id="UP000295830">
    <property type="component" value="Unassembled WGS sequence"/>
</dbReference>
<dbReference type="Gene3D" id="3.40.50.300">
    <property type="entry name" value="P-loop containing nucleotide triphosphate hydrolases"/>
    <property type="match status" value="1"/>
</dbReference>
<protein>
    <submittedName>
        <fullName evidence="1">Sulfotransferase family protein</fullName>
    </submittedName>
</protein>
<evidence type="ECO:0000313" key="1">
    <source>
        <dbReference type="EMBL" id="TDT43447.1"/>
    </source>
</evidence>
<dbReference type="SUPFAM" id="SSF52540">
    <property type="entry name" value="P-loop containing nucleoside triphosphate hydrolases"/>
    <property type="match status" value="1"/>
</dbReference>
<evidence type="ECO:0000313" key="2">
    <source>
        <dbReference type="Proteomes" id="UP000295830"/>
    </source>
</evidence>
<dbReference type="OrthoDB" id="9815894at2"/>
<gene>
    <name evidence="1" type="ORF">DES49_1263</name>
</gene>
<accession>A0A4R7K0H0</accession>
<keyword evidence="1" id="KW-0808">Transferase</keyword>
<proteinExistence type="predicted"/>
<sequence>MTSPRMVLIGGAGRTGTNVLKDAFMEHPRGKALPFETRFTVDPDGVIHTLNSLTSCWTPFVGDLSVKRHIRLLRRVNRKSFLDRVAILAGRLATEIGISKNIRAYKEWELGKVFPNFEKNINLLEKRLENVRYLGSWAGGSDIRKKSLLKIPVSNSSTLASELFRWFLEENYRDLLCASGKDFLVEDNTFNSLQAKSLLDLLPGATLINVVRDPRDVIASYLQQRWTPSKTVDAVRYHKEIMNRWFEVRDTLDSNRYMELRLEDLSSDPGKYLKKVCEHAQVNFSEEMLRVNLAKSNTGRWYGDLHSSHHSWVESELGFILNEYNYT</sequence>
<name>A0A4R7K0H0_9GAMM</name>
<organism evidence="1 2">
    <name type="scientific">Halospina denitrificans</name>
    <dbReference type="NCBI Taxonomy" id="332522"/>
    <lineage>
        <taxon>Bacteria</taxon>
        <taxon>Pseudomonadati</taxon>
        <taxon>Pseudomonadota</taxon>
        <taxon>Gammaproteobacteria</taxon>
        <taxon>Halospina</taxon>
    </lineage>
</organism>
<dbReference type="GO" id="GO:0016740">
    <property type="term" value="F:transferase activity"/>
    <property type="evidence" value="ECO:0007669"/>
    <property type="project" value="UniProtKB-KW"/>
</dbReference>
<dbReference type="AlphaFoldDB" id="A0A4R7K0H0"/>
<comment type="caution">
    <text evidence="1">The sequence shown here is derived from an EMBL/GenBank/DDBJ whole genome shotgun (WGS) entry which is preliminary data.</text>
</comment>
<dbReference type="InterPro" id="IPR027417">
    <property type="entry name" value="P-loop_NTPase"/>
</dbReference>